<dbReference type="STRING" id="641238.SAMN04490244_107166"/>
<organism evidence="1 2">
    <name type="scientific">Tranquillimonas rosea</name>
    <dbReference type="NCBI Taxonomy" id="641238"/>
    <lineage>
        <taxon>Bacteria</taxon>
        <taxon>Pseudomonadati</taxon>
        <taxon>Pseudomonadota</taxon>
        <taxon>Alphaproteobacteria</taxon>
        <taxon>Rhodobacterales</taxon>
        <taxon>Roseobacteraceae</taxon>
        <taxon>Tranquillimonas</taxon>
    </lineage>
</organism>
<dbReference type="OrthoDB" id="7728363at2"/>
<dbReference type="AlphaFoldDB" id="A0A1H9VJB2"/>
<sequence>MFDTTPDVTAFGVVPSTPLGELRSFSGACQDALLDSAGLLGGSAGLRIAHIVLDGLAQPAKPSRRTMRALDELLELLRLDHVHDPSSIEAELFAAIDPSSTCVEEICLLADQLSDLLDTYREADAVDECSGRRAAA</sequence>
<dbReference type="Proteomes" id="UP000198885">
    <property type="component" value="Unassembled WGS sequence"/>
</dbReference>
<evidence type="ECO:0000313" key="2">
    <source>
        <dbReference type="Proteomes" id="UP000198885"/>
    </source>
</evidence>
<dbReference type="EMBL" id="FOGU01000007">
    <property type="protein sequence ID" value="SES21846.1"/>
    <property type="molecule type" value="Genomic_DNA"/>
</dbReference>
<evidence type="ECO:0000313" key="1">
    <source>
        <dbReference type="EMBL" id="SES21846.1"/>
    </source>
</evidence>
<protein>
    <submittedName>
        <fullName evidence="1">Uncharacterized protein</fullName>
    </submittedName>
</protein>
<proteinExistence type="predicted"/>
<accession>A0A1H9VJB2</accession>
<gene>
    <name evidence="1" type="ORF">SAMN04490244_107166</name>
</gene>
<keyword evidence="2" id="KW-1185">Reference proteome</keyword>
<dbReference type="RefSeq" id="WP_092694416.1">
    <property type="nucleotide sequence ID" value="NZ_FOGU01000007.1"/>
</dbReference>
<name>A0A1H9VJB2_9RHOB</name>
<reference evidence="1 2" key="1">
    <citation type="submission" date="2016-10" db="EMBL/GenBank/DDBJ databases">
        <authorList>
            <person name="de Groot N.N."/>
        </authorList>
    </citation>
    <scope>NUCLEOTIDE SEQUENCE [LARGE SCALE GENOMIC DNA]</scope>
    <source>
        <strain evidence="1 2">DSM 23042</strain>
    </source>
</reference>